<evidence type="ECO:0000256" key="1">
    <source>
        <dbReference type="ARBA" id="ARBA00008455"/>
    </source>
</evidence>
<keyword evidence="4" id="KW-0788">Thiol protease</keyword>
<evidence type="ECO:0000259" key="5">
    <source>
        <dbReference type="SMART" id="SM00645"/>
    </source>
</evidence>
<organism evidence="7">
    <name type="scientific">Arabidopsis lyrata subsp. lyrata</name>
    <name type="common">Lyre-leaved rock-cress</name>
    <dbReference type="NCBI Taxonomy" id="81972"/>
    <lineage>
        <taxon>Eukaryota</taxon>
        <taxon>Viridiplantae</taxon>
        <taxon>Streptophyta</taxon>
        <taxon>Embryophyta</taxon>
        <taxon>Tracheophyta</taxon>
        <taxon>Spermatophyta</taxon>
        <taxon>Magnoliopsida</taxon>
        <taxon>eudicotyledons</taxon>
        <taxon>Gunneridae</taxon>
        <taxon>Pentapetalae</taxon>
        <taxon>rosids</taxon>
        <taxon>malvids</taxon>
        <taxon>Brassicales</taxon>
        <taxon>Brassicaceae</taxon>
        <taxon>Camelineae</taxon>
        <taxon>Arabidopsis</taxon>
    </lineage>
</organism>
<dbReference type="AlphaFoldDB" id="D7LJS9"/>
<evidence type="ECO:0000256" key="4">
    <source>
        <dbReference type="ARBA" id="ARBA00022807"/>
    </source>
</evidence>
<dbReference type="GO" id="GO:0008234">
    <property type="term" value="F:cysteine-type peptidase activity"/>
    <property type="evidence" value="ECO:0007669"/>
    <property type="project" value="UniProtKB-KW"/>
</dbReference>
<feature type="domain" description="Peptidase C1A papain C-terminal" evidence="5">
    <location>
        <begin position="26"/>
        <end position="247"/>
    </location>
</feature>
<dbReference type="Proteomes" id="UP000008694">
    <property type="component" value="Unassembled WGS sequence"/>
</dbReference>
<dbReference type="STRING" id="81972.D7LJS9"/>
<dbReference type="PANTHER" id="PTHR12411">
    <property type="entry name" value="CYSTEINE PROTEASE FAMILY C1-RELATED"/>
    <property type="match status" value="1"/>
</dbReference>
<dbReference type="SMART" id="SM00645">
    <property type="entry name" value="Pept_C1"/>
    <property type="match status" value="1"/>
</dbReference>
<accession>D7LJS9</accession>
<evidence type="ECO:0000313" key="7">
    <source>
        <dbReference type="Proteomes" id="UP000008694"/>
    </source>
</evidence>
<dbReference type="EMBL" id="GL348716">
    <property type="protein sequence ID" value="EFH55930.1"/>
    <property type="molecule type" value="Genomic_DNA"/>
</dbReference>
<dbReference type="Gene3D" id="3.90.70.10">
    <property type="entry name" value="Cysteine proteinases"/>
    <property type="match status" value="1"/>
</dbReference>
<name>D7LJS9_ARALL</name>
<dbReference type="InterPro" id="IPR000668">
    <property type="entry name" value="Peptidase_C1A_C"/>
</dbReference>
<proteinExistence type="inferred from homology"/>
<dbReference type="Pfam" id="PF00112">
    <property type="entry name" value="Peptidase_C1"/>
    <property type="match status" value="1"/>
</dbReference>
<evidence type="ECO:0000256" key="2">
    <source>
        <dbReference type="ARBA" id="ARBA00022670"/>
    </source>
</evidence>
<dbReference type="Gramene" id="scaffold_402384.1">
    <property type="protein sequence ID" value="scaffold_402384.1"/>
    <property type="gene ID" value="scaffold_402384.1"/>
</dbReference>
<protein>
    <recommendedName>
        <fullName evidence="5">Peptidase C1A papain C-terminal domain-containing protein</fullName>
    </recommendedName>
</protein>
<dbReference type="HOGENOM" id="CLU_084036_0_0_1"/>
<keyword evidence="3" id="KW-0378">Hydrolase</keyword>
<dbReference type="GO" id="GO:0006508">
    <property type="term" value="P:proteolysis"/>
    <property type="evidence" value="ECO:0007669"/>
    <property type="project" value="UniProtKB-KW"/>
</dbReference>
<evidence type="ECO:0000256" key="3">
    <source>
        <dbReference type="ARBA" id="ARBA00022801"/>
    </source>
</evidence>
<dbReference type="SUPFAM" id="SSF54001">
    <property type="entry name" value="Cysteine proteinases"/>
    <property type="match status" value="1"/>
</dbReference>
<sequence>MVNKRRNTAKDKGKAPATDVDLPENFPYQFTWELSQMSKLVLLEVLDQGKMGYCWTIAYNRMIGAHLYIHDRTRLLLELSPKHLFAHIEEKFANGNLKSYEGLKNFLKDDGLVREEDCKCIAGKNEQSSTDACDKVKDKQVFKIRDLKVVEGKNVDEKEVIFLLKTIGPIAVELEFTTAYIADKTGNIYYGPPQHIKPFVLRKHIVLLTKYSTDRNGISYFKFQNSYGRGWGDNGYGKFARKVSLPKGSQSLIKSYMYPELLDQNIEM</sequence>
<evidence type="ECO:0000313" key="6">
    <source>
        <dbReference type="EMBL" id="EFH55930.1"/>
    </source>
</evidence>
<comment type="similarity">
    <text evidence="1">Belongs to the peptidase C1 family.</text>
</comment>
<keyword evidence="2" id="KW-0645">Protease</keyword>
<keyword evidence="7" id="KW-1185">Reference proteome</keyword>
<dbReference type="InterPro" id="IPR013128">
    <property type="entry name" value="Peptidase_C1A"/>
</dbReference>
<dbReference type="CDD" id="cd02619">
    <property type="entry name" value="Peptidase_C1"/>
    <property type="match status" value="1"/>
</dbReference>
<reference evidence="7" key="1">
    <citation type="journal article" date="2011" name="Nat. Genet.">
        <title>The Arabidopsis lyrata genome sequence and the basis of rapid genome size change.</title>
        <authorList>
            <person name="Hu T.T."/>
            <person name="Pattyn P."/>
            <person name="Bakker E.G."/>
            <person name="Cao J."/>
            <person name="Cheng J.-F."/>
            <person name="Clark R.M."/>
            <person name="Fahlgren N."/>
            <person name="Fawcett J.A."/>
            <person name="Grimwood J."/>
            <person name="Gundlach H."/>
            <person name="Haberer G."/>
            <person name="Hollister J.D."/>
            <person name="Ossowski S."/>
            <person name="Ottilar R.P."/>
            <person name="Salamov A.A."/>
            <person name="Schneeberger K."/>
            <person name="Spannagl M."/>
            <person name="Wang X."/>
            <person name="Yang L."/>
            <person name="Nasrallah M.E."/>
            <person name="Bergelson J."/>
            <person name="Carrington J.C."/>
            <person name="Gaut B.S."/>
            <person name="Schmutz J."/>
            <person name="Mayer K.F.X."/>
            <person name="Van de Peer Y."/>
            <person name="Grigoriev I.V."/>
            <person name="Nordborg M."/>
            <person name="Weigel D."/>
            <person name="Guo Y.-L."/>
        </authorList>
    </citation>
    <scope>NUCLEOTIDE SEQUENCE [LARGE SCALE GENOMIC DNA]</scope>
    <source>
        <strain evidence="7">cv. MN47</strain>
    </source>
</reference>
<gene>
    <name evidence="6" type="ORF">ARALYDRAFT_902883</name>
</gene>
<dbReference type="InterPro" id="IPR038765">
    <property type="entry name" value="Papain-like_cys_pep_sf"/>
</dbReference>